<dbReference type="Gene3D" id="3.30.420.40">
    <property type="match status" value="1"/>
</dbReference>
<dbReference type="SMART" id="SM00268">
    <property type="entry name" value="ACTIN"/>
    <property type="match status" value="1"/>
</dbReference>
<dbReference type="PANTHER" id="PTHR11937">
    <property type="entry name" value="ACTIN"/>
    <property type="match status" value="1"/>
</dbReference>
<comment type="caution">
    <text evidence="2">The sequence shown here is derived from an EMBL/GenBank/DDBJ whole genome shotgun (WGS) entry which is preliminary data.</text>
</comment>
<dbReference type="SUPFAM" id="SSF53067">
    <property type="entry name" value="Actin-like ATPase domain"/>
    <property type="match status" value="1"/>
</dbReference>
<evidence type="ECO:0000256" key="1">
    <source>
        <dbReference type="RuleBase" id="RU000487"/>
    </source>
</evidence>
<organism evidence="2 3">
    <name type="scientific">Thelohanellus kitauei</name>
    <name type="common">Myxosporean</name>
    <dbReference type="NCBI Taxonomy" id="669202"/>
    <lineage>
        <taxon>Eukaryota</taxon>
        <taxon>Metazoa</taxon>
        <taxon>Cnidaria</taxon>
        <taxon>Myxozoa</taxon>
        <taxon>Myxosporea</taxon>
        <taxon>Bivalvulida</taxon>
        <taxon>Platysporina</taxon>
        <taxon>Myxobolidae</taxon>
        <taxon>Thelohanellus</taxon>
    </lineage>
</organism>
<dbReference type="InterPro" id="IPR043129">
    <property type="entry name" value="ATPase_NBD"/>
</dbReference>
<comment type="similarity">
    <text evidence="1">Belongs to the actin family.</text>
</comment>
<dbReference type="OrthoDB" id="6220758at2759"/>
<evidence type="ECO:0000313" key="3">
    <source>
        <dbReference type="Proteomes" id="UP000031668"/>
    </source>
</evidence>
<evidence type="ECO:0000313" key="2">
    <source>
        <dbReference type="EMBL" id="KII64940.1"/>
    </source>
</evidence>
<accession>A0A0C2MKM3</accession>
<dbReference type="OMA" id="MRIDTET"/>
<dbReference type="InterPro" id="IPR004000">
    <property type="entry name" value="Actin"/>
</dbReference>
<keyword evidence="3" id="KW-1185">Reference proteome</keyword>
<name>A0A0C2MKM3_THEKT</name>
<protein>
    <submittedName>
        <fullName evidence="2">Beta-centractin</fullName>
    </submittedName>
</protein>
<sequence>MRIDTETDSILAAYSSLGPELLPLYVSATNVCQISPIPFDLEFKDGPCASLPYSLPDGTTINVGRSRVLSPEILFKPSLIGDESSGLSNLIFESIGIADHEVRKKIYKFIVISGGNTLFEGMQERIMYDLKLLTGNKTALKIHSPKNRITAAFKGGSLISMMDSFNSMWISKSQYLEKKNAL</sequence>
<dbReference type="Proteomes" id="UP000031668">
    <property type="component" value="Unassembled WGS sequence"/>
</dbReference>
<dbReference type="EMBL" id="JWZT01004066">
    <property type="protein sequence ID" value="KII64940.1"/>
    <property type="molecule type" value="Genomic_DNA"/>
</dbReference>
<gene>
    <name evidence="2" type="ORF">RF11_06154</name>
</gene>
<dbReference type="Pfam" id="PF00022">
    <property type="entry name" value="Actin"/>
    <property type="match status" value="1"/>
</dbReference>
<reference evidence="2 3" key="1">
    <citation type="journal article" date="2014" name="Genome Biol. Evol.">
        <title>The genome of the myxosporean Thelohanellus kitauei shows adaptations to nutrient acquisition within its fish host.</title>
        <authorList>
            <person name="Yang Y."/>
            <person name="Xiong J."/>
            <person name="Zhou Z."/>
            <person name="Huo F."/>
            <person name="Miao W."/>
            <person name="Ran C."/>
            <person name="Liu Y."/>
            <person name="Zhang J."/>
            <person name="Feng J."/>
            <person name="Wang M."/>
            <person name="Wang M."/>
            <person name="Wang L."/>
            <person name="Yao B."/>
        </authorList>
    </citation>
    <scope>NUCLEOTIDE SEQUENCE [LARGE SCALE GENOMIC DNA]</scope>
    <source>
        <strain evidence="2">Wuqing</strain>
    </source>
</reference>
<dbReference type="AlphaFoldDB" id="A0A0C2MKM3"/>
<proteinExistence type="inferred from homology"/>